<accession>R0KRJ9</accession>
<dbReference type="Proteomes" id="UP000016935">
    <property type="component" value="Unassembled WGS sequence"/>
</dbReference>
<dbReference type="RefSeq" id="XP_008021908.1">
    <property type="nucleotide sequence ID" value="XM_008023717.1"/>
</dbReference>
<keyword evidence="2" id="KW-0812">Transmembrane</keyword>
<feature type="region of interest" description="Disordered" evidence="1">
    <location>
        <begin position="270"/>
        <end position="295"/>
    </location>
</feature>
<reference evidence="3 4" key="2">
    <citation type="journal article" date="2013" name="PLoS Genet.">
        <title>Comparative genome structure, secondary metabolite, and effector coding capacity across Cochliobolus pathogens.</title>
        <authorList>
            <person name="Condon B.J."/>
            <person name="Leng Y."/>
            <person name="Wu D."/>
            <person name="Bushley K.E."/>
            <person name="Ohm R.A."/>
            <person name="Otillar R."/>
            <person name="Martin J."/>
            <person name="Schackwitz W."/>
            <person name="Grimwood J."/>
            <person name="MohdZainudin N."/>
            <person name="Xue C."/>
            <person name="Wang R."/>
            <person name="Manning V.A."/>
            <person name="Dhillon B."/>
            <person name="Tu Z.J."/>
            <person name="Steffenson B.J."/>
            <person name="Salamov A."/>
            <person name="Sun H."/>
            <person name="Lowry S."/>
            <person name="LaButti K."/>
            <person name="Han J."/>
            <person name="Copeland A."/>
            <person name="Lindquist E."/>
            <person name="Barry K."/>
            <person name="Schmutz J."/>
            <person name="Baker S.E."/>
            <person name="Ciuffetti L.M."/>
            <person name="Grigoriev I.V."/>
            <person name="Zhong S."/>
            <person name="Turgeon B.G."/>
        </authorList>
    </citation>
    <scope>NUCLEOTIDE SEQUENCE [LARGE SCALE GENOMIC DNA]</scope>
    <source>
        <strain evidence="4">28A</strain>
    </source>
</reference>
<dbReference type="EMBL" id="KB908493">
    <property type="protein sequence ID" value="EOA90447.1"/>
    <property type="molecule type" value="Genomic_DNA"/>
</dbReference>
<sequence>MAAAAAVAVAVMVAVVLMMVLMVVVVVLALVVAVGGRGPGGCGCGCGKGHHVTGQALAHQWRASCGRPGYFLQQRALHSARRQRCQATARGRSGWLSIGLQPRSAVDADGEPWAWQGCHVGMQQFTPGFFYKASIDVDGFVRVCMATRAMACSATGRLISPATEAGEAAANGRRHGYWLAGDENSNGSWGALALATGLALHGAVLASDAGFQEPVPLLTDTDTDGQWGCGMNTRTGMRLACATHVSAPAWRLAQSDGQGLTARYVRTAAQHESESEQASRNGQGLFPTAPVDVAR</sequence>
<evidence type="ECO:0000313" key="4">
    <source>
        <dbReference type="Proteomes" id="UP000016935"/>
    </source>
</evidence>
<reference evidence="3 4" key="1">
    <citation type="journal article" date="2012" name="PLoS Pathog.">
        <title>Diverse lifestyles and strategies of plant pathogenesis encoded in the genomes of eighteen Dothideomycetes fungi.</title>
        <authorList>
            <person name="Ohm R.A."/>
            <person name="Feau N."/>
            <person name="Henrissat B."/>
            <person name="Schoch C.L."/>
            <person name="Horwitz B.A."/>
            <person name="Barry K.W."/>
            <person name="Condon B.J."/>
            <person name="Copeland A.C."/>
            <person name="Dhillon B."/>
            <person name="Glaser F."/>
            <person name="Hesse C.N."/>
            <person name="Kosti I."/>
            <person name="LaButti K."/>
            <person name="Lindquist E.A."/>
            <person name="Lucas S."/>
            <person name="Salamov A.A."/>
            <person name="Bradshaw R.E."/>
            <person name="Ciuffetti L."/>
            <person name="Hamelin R.C."/>
            <person name="Kema G.H.J."/>
            <person name="Lawrence C."/>
            <person name="Scott J.A."/>
            <person name="Spatafora J.W."/>
            <person name="Turgeon B.G."/>
            <person name="de Wit P.J.G.M."/>
            <person name="Zhong S."/>
            <person name="Goodwin S.B."/>
            <person name="Grigoriev I.V."/>
        </authorList>
    </citation>
    <scope>NUCLEOTIDE SEQUENCE [LARGE SCALE GENOMIC DNA]</scope>
    <source>
        <strain evidence="4">28A</strain>
    </source>
</reference>
<gene>
    <name evidence="3" type="ORF">SETTUDRAFT_37085</name>
</gene>
<keyword evidence="2" id="KW-0472">Membrane</keyword>
<keyword evidence="2" id="KW-1133">Transmembrane helix</keyword>
<name>R0KRJ9_EXST2</name>
<keyword evidence="4" id="KW-1185">Reference proteome</keyword>
<proteinExistence type="predicted"/>
<dbReference type="HOGENOM" id="CLU_943863_0_0_1"/>
<evidence type="ECO:0000313" key="3">
    <source>
        <dbReference type="EMBL" id="EOA90447.1"/>
    </source>
</evidence>
<evidence type="ECO:0000256" key="1">
    <source>
        <dbReference type="SAM" id="MobiDB-lite"/>
    </source>
</evidence>
<organism evidence="3 4">
    <name type="scientific">Exserohilum turcicum (strain 28A)</name>
    <name type="common">Northern leaf blight fungus</name>
    <name type="synonym">Setosphaeria turcica</name>
    <dbReference type="NCBI Taxonomy" id="671987"/>
    <lineage>
        <taxon>Eukaryota</taxon>
        <taxon>Fungi</taxon>
        <taxon>Dikarya</taxon>
        <taxon>Ascomycota</taxon>
        <taxon>Pezizomycotina</taxon>
        <taxon>Dothideomycetes</taxon>
        <taxon>Pleosporomycetidae</taxon>
        <taxon>Pleosporales</taxon>
        <taxon>Pleosporineae</taxon>
        <taxon>Pleosporaceae</taxon>
        <taxon>Exserohilum</taxon>
    </lineage>
</organism>
<evidence type="ECO:0000256" key="2">
    <source>
        <dbReference type="SAM" id="Phobius"/>
    </source>
</evidence>
<dbReference type="GeneID" id="19404213"/>
<protein>
    <submittedName>
        <fullName evidence="3">Uncharacterized protein</fullName>
    </submittedName>
</protein>
<dbReference type="AlphaFoldDB" id="R0KRJ9"/>
<feature type="transmembrane region" description="Helical" evidence="2">
    <location>
        <begin position="6"/>
        <end position="31"/>
    </location>
</feature>